<proteinExistence type="predicted"/>
<evidence type="ECO:0000313" key="2">
    <source>
        <dbReference type="Ensembl" id="ENSDCDP00010004579.1"/>
    </source>
</evidence>
<name>A0AAY4A6Y1_9TELE</name>
<dbReference type="Proteomes" id="UP000694580">
    <property type="component" value="Chromosome 1"/>
</dbReference>
<dbReference type="AlphaFoldDB" id="A0AAY4A6Y1"/>
<keyword evidence="3" id="KW-1185">Reference proteome</keyword>
<evidence type="ECO:0000313" key="3">
    <source>
        <dbReference type="Proteomes" id="UP000694580"/>
    </source>
</evidence>
<dbReference type="GeneTree" id="ENSGT00940000178234"/>
<organism evidence="2 3">
    <name type="scientific">Denticeps clupeoides</name>
    <name type="common">denticle herring</name>
    <dbReference type="NCBI Taxonomy" id="299321"/>
    <lineage>
        <taxon>Eukaryota</taxon>
        <taxon>Metazoa</taxon>
        <taxon>Chordata</taxon>
        <taxon>Craniata</taxon>
        <taxon>Vertebrata</taxon>
        <taxon>Euteleostomi</taxon>
        <taxon>Actinopterygii</taxon>
        <taxon>Neopterygii</taxon>
        <taxon>Teleostei</taxon>
        <taxon>Clupei</taxon>
        <taxon>Clupeiformes</taxon>
        <taxon>Denticipitoidei</taxon>
        <taxon>Denticipitidae</taxon>
        <taxon>Denticeps</taxon>
    </lineage>
</organism>
<accession>A0AAY4A6Y1</accession>
<reference evidence="2" key="3">
    <citation type="submission" date="2025-09" db="UniProtKB">
        <authorList>
            <consortium name="Ensembl"/>
        </authorList>
    </citation>
    <scope>IDENTIFICATION</scope>
</reference>
<dbReference type="Ensembl" id="ENSDCDT00010004739.1">
    <property type="protein sequence ID" value="ENSDCDP00010004579.1"/>
    <property type="gene ID" value="ENSDCDG00010002033.1"/>
</dbReference>
<feature type="region of interest" description="Disordered" evidence="1">
    <location>
        <begin position="21"/>
        <end position="42"/>
    </location>
</feature>
<protein>
    <submittedName>
        <fullName evidence="2">Uncharacterized protein</fullName>
    </submittedName>
</protein>
<feature type="region of interest" description="Disordered" evidence="1">
    <location>
        <begin position="99"/>
        <end position="142"/>
    </location>
</feature>
<evidence type="ECO:0000256" key="1">
    <source>
        <dbReference type="SAM" id="MobiDB-lite"/>
    </source>
</evidence>
<reference evidence="2 3" key="1">
    <citation type="submission" date="2020-06" db="EMBL/GenBank/DDBJ databases">
        <authorList>
            <consortium name="Wellcome Sanger Institute Data Sharing"/>
        </authorList>
    </citation>
    <scope>NUCLEOTIDE SEQUENCE [LARGE SCALE GENOMIC DNA]</scope>
</reference>
<sequence>MGTVHDAGGAATVWIQLSGAEDQGGRCQQAGQDPDGRQGPVHVAAGSQLRTGQRVDNGQVAVEAQAGQAEDAGVHVEEHHVAAYLAERHAKQPVVALRRVHGPQGQGHHEGQVSQSQGADVDVRSPALGLCSPYGEDDHAIP</sequence>
<reference evidence="2" key="2">
    <citation type="submission" date="2025-08" db="UniProtKB">
        <authorList>
            <consortium name="Ensembl"/>
        </authorList>
    </citation>
    <scope>IDENTIFICATION</scope>
</reference>